<dbReference type="GO" id="GO:0036286">
    <property type="term" value="C:eisosome filament"/>
    <property type="evidence" value="ECO:0007669"/>
    <property type="project" value="TreeGrafter"/>
</dbReference>
<dbReference type="PANTHER" id="PTHR31962:SF4">
    <property type="entry name" value="PRIMARY COMPONENT OF EISOSOMES (EUROFUNG)"/>
    <property type="match status" value="1"/>
</dbReference>
<dbReference type="GO" id="GO:0005886">
    <property type="term" value="C:plasma membrane"/>
    <property type="evidence" value="ECO:0007669"/>
    <property type="project" value="TreeGrafter"/>
</dbReference>
<organism evidence="3 4">
    <name type="scientific">Golovinomyces cichoracearum</name>
    <dbReference type="NCBI Taxonomy" id="62708"/>
    <lineage>
        <taxon>Eukaryota</taxon>
        <taxon>Fungi</taxon>
        <taxon>Dikarya</taxon>
        <taxon>Ascomycota</taxon>
        <taxon>Pezizomycotina</taxon>
        <taxon>Leotiomycetes</taxon>
        <taxon>Erysiphales</taxon>
        <taxon>Erysiphaceae</taxon>
        <taxon>Golovinomyces</taxon>
    </lineage>
</organism>
<evidence type="ECO:0000256" key="2">
    <source>
        <dbReference type="SAM" id="MobiDB-lite"/>
    </source>
</evidence>
<reference evidence="3 4" key="1">
    <citation type="journal article" date="2018" name="BMC Genomics">
        <title>Comparative genome analyses reveal sequence features reflecting distinct modes of host-adaptation between dicot and monocot powdery mildew.</title>
        <authorList>
            <person name="Wu Y."/>
            <person name="Ma X."/>
            <person name="Pan Z."/>
            <person name="Kale S.D."/>
            <person name="Song Y."/>
            <person name="King H."/>
            <person name="Zhang Q."/>
            <person name="Presley C."/>
            <person name="Deng X."/>
            <person name="Wei C.I."/>
            <person name="Xiao S."/>
        </authorList>
    </citation>
    <scope>NUCLEOTIDE SEQUENCE [LARGE SCALE GENOMIC DNA]</scope>
    <source>
        <strain evidence="3">UMSG3</strain>
    </source>
</reference>
<evidence type="ECO:0000256" key="1">
    <source>
        <dbReference type="ARBA" id="ARBA00022553"/>
    </source>
</evidence>
<evidence type="ECO:0000313" key="3">
    <source>
        <dbReference type="EMBL" id="RKF58888.1"/>
    </source>
</evidence>
<dbReference type="STRING" id="62708.A0A420HN64"/>
<dbReference type="Proteomes" id="UP000283383">
    <property type="component" value="Unassembled WGS sequence"/>
</dbReference>
<dbReference type="GO" id="GO:0070941">
    <property type="term" value="P:eisosome assembly"/>
    <property type="evidence" value="ECO:0007669"/>
    <property type="project" value="TreeGrafter"/>
</dbReference>
<dbReference type="InterPro" id="IPR027267">
    <property type="entry name" value="AH/BAR_dom_sf"/>
</dbReference>
<evidence type="ECO:0000313" key="4">
    <source>
        <dbReference type="Proteomes" id="UP000283383"/>
    </source>
</evidence>
<feature type="region of interest" description="Disordered" evidence="2">
    <location>
        <begin position="1"/>
        <end position="23"/>
    </location>
</feature>
<keyword evidence="4" id="KW-1185">Reference proteome</keyword>
<dbReference type="Pfam" id="PF13805">
    <property type="entry name" value="Pil1"/>
    <property type="match status" value="1"/>
</dbReference>
<gene>
    <name evidence="3" type="ORF">GcM3_179020</name>
</gene>
<name>A0A420HN64_9PEZI</name>
<dbReference type="PANTHER" id="PTHR31962">
    <property type="entry name" value="SPHINGOLIPID LONG CHAIN BASE-RESPONSIVE PROTEIN PIL1"/>
    <property type="match status" value="1"/>
</dbReference>
<dbReference type="GO" id="GO:0006897">
    <property type="term" value="P:endocytosis"/>
    <property type="evidence" value="ECO:0007669"/>
    <property type="project" value="TreeGrafter"/>
</dbReference>
<keyword evidence="1" id="KW-0597">Phosphoprotein</keyword>
<dbReference type="AlphaFoldDB" id="A0A420HN64"/>
<comment type="caution">
    <text evidence="3">The sequence shown here is derived from an EMBL/GenBank/DDBJ whole genome shotgun (WGS) entry which is preliminary data.</text>
</comment>
<sequence length="339" mass="38322">MPDKTDLRRSNSSKDPGRKPSSMLLGRALSTRSNKVGNNGPCRYDFSLSSIRGTIQPELSKKLYKMIKTENRLISGYETVSRERLCVAGQLSDWGECTKDDAISDISSKIGILLSELGDLERLYAKNLNKSRGILKVIRDTEKSVQPSRDAKAKVLDDIFKLKAKEPESMKLITYEQEFIRAEAENLVAEAQLTNITRTNLKQAYAAEFTATIEYAEKQIIIARHGFRLLSLLDDSPVLPGDTHHAFRYAGQARQILNDAEDDLKDWKPDDLGDYFPPDWNLSNNLNPLHSHRRDQTLDSTSIVDDESHKSHDNESHRVNARSKRATDSQVSSWTAKDE</sequence>
<feature type="region of interest" description="Disordered" evidence="2">
    <location>
        <begin position="301"/>
        <end position="339"/>
    </location>
</feature>
<feature type="compositionally biased region" description="Polar residues" evidence="2">
    <location>
        <begin position="328"/>
        <end position="339"/>
    </location>
</feature>
<proteinExistence type="predicted"/>
<dbReference type="FunFam" id="1.20.1270.60:FF:000005">
    <property type="entry name" value="Sphingolipid long chain base-responsive pil1"/>
    <property type="match status" value="1"/>
</dbReference>
<feature type="compositionally biased region" description="Basic and acidic residues" evidence="2">
    <location>
        <begin position="306"/>
        <end position="318"/>
    </location>
</feature>
<dbReference type="InterPro" id="IPR028245">
    <property type="entry name" value="PIL1/LSP1"/>
</dbReference>
<dbReference type="GO" id="GO:0008289">
    <property type="term" value="F:lipid binding"/>
    <property type="evidence" value="ECO:0007669"/>
    <property type="project" value="TreeGrafter"/>
</dbReference>
<accession>A0A420HN64</accession>
<dbReference type="EMBL" id="MCBQ01017922">
    <property type="protein sequence ID" value="RKF58888.1"/>
    <property type="molecule type" value="Genomic_DNA"/>
</dbReference>
<dbReference type="Gene3D" id="1.20.1270.60">
    <property type="entry name" value="Arfaptin homology (AH) domain/BAR domain"/>
    <property type="match status" value="1"/>
</dbReference>
<protein>
    <submittedName>
        <fullName evidence="3">Sphingolipid long chain base-responsive protein LSP1</fullName>
    </submittedName>
</protein>